<evidence type="ECO:0000256" key="5">
    <source>
        <dbReference type="ARBA" id="ARBA00022729"/>
    </source>
</evidence>
<evidence type="ECO:0000256" key="12">
    <source>
        <dbReference type="SAM" id="MobiDB-lite"/>
    </source>
</evidence>
<feature type="region of interest" description="Disordered" evidence="12">
    <location>
        <begin position="697"/>
        <end position="719"/>
    </location>
</feature>
<comment type="subcellular location">
    <subcellularLocation>
        <location evidence="1 10">Cell outer membrane</location>
        <topology evidence="1 10">Multi-pass membrane protein</topology>
    </subcellularLocation>
</comment>
<evidence type="ECO:0000256" key="8">
    <source>
        <dbReference type="ARBA" id="ARBA00023170"/>
    </source>
</evidence>
<protein>
    <submittedName>
        <fullName evidence="16">TonB-dependent receptor</fullName>
    </submittedName>
</protein>
<feature type="compositionally biased region" description="Basic and acidic residues" evidence="12">
    <location>
        <begin position="709"/>
        <end position="719"/>
    </location>
</feature>
<keyword evidence="5 13" id="KW-0732">Signal</keyword>
<dbReference type="PANTHER" id="PTHR30069:SF29">
    <property type="entry name" value="HEMOGLOBIN AND HEMOGLOBIN-HAPTOGLOBIN-BINDING PROTEIN 1-RELATED"/>
    <property type="match status" value="1"/>
</dbReference>
<feature type="domain" description="TonB-dependent receptor plug" evidence="15">
    <location>
        <begin position="48"/>
        <end position="153"/>
    </location>
</feature>
<proteinExistence type="inferred from homology"/>
<accession>A0A7C5AKN4</accession>
<evidence type="ECO:0000256" key="9">
    <source>
        <dbReference type="ARBA" id="ARBA00023237"/>
    </source>
</evidence>
<dbReference type="InterPro" id="IPR036942">
    <property type="entry name" value="Beta-barrel_TonB_sf"/>
</dbReference>
<feature type="signal peptide" evidence="13">
    <location>
        <begin position="1"/>
        <end position="25"/>
    </location>
</feature>
<dbReference type="Pfam" id="PF00593">
    <property type="entry name" value="TonB_dep_Rec_b-barrel"/>
    <property type="match status" value="1"/>
</dbReference>
<sequence>MHKWNHFWGIFLLSLVLCTKSAAQPAPGQEALELEPVVISATGTEVPTKESTQSVTVITEKEIQERQELRVQEMLRYVPGAIISQNGGRGGLSSLYLRGGENDHAQLLFNGIRLNDTGGAFDFSLLTTDNLQSIEVVRGPMSALYGADAMTGVVNLRTKKGVGIPTLTLSSGWGPHYENGRWVGEQRASLLGSYKSFAFSLGYSRVDDPGILPYNGSFYQNTLVSRLDFSLRDNLSLTHHTLWLNNRLGYPTELSGDVFDPKARGGPGLDPNQNQRYNLLLQGLTLNYWPFSWWENEVTVGYTRREKTINDPYNPGVSDFDLWYGPYRSRDLESRFSLDYHSNFRFGSRNRMESISTLGFHYRDEQLKQWSWAPLSFWQPPAQFFKTSRHALAFYAQEQLNLYNRLFLVGGLRVEDNTVFSRTEVIPRGSAALRFPKTDTTLRAAGGLAIKEPTFVESYSQSQTSMANPKLKPEKNVSWEVGVDQYLWESRVQLSGTYFENNFTDFITYVYNFPNPGRFENIGAVKVTGLELAARARPVTGLTLGLAYTNLLYFKVTDDGGLDNLFFKTGRPLLRRPYHSFAFVVDYVFDRVNLNLSGLYVGRRDDSRFAMAFPYSRRVTNGDYFILNAAASYDLVRDWGHINKVQLWARLNNLTNRRYMEVYGYSSPRFSVMVGLRMIVGLKSAATQEKLEGAGLSGGRQGFSGSFGKEGDLVRNQDG</sequence>
<dbReference type="AlphaFoldDB" id="A0A7C5AKN4"/>
<dbReference type="Gene3D" id="2.170.130.10">
    <property type="entry name" value="TonB-dependent receptor, plug domain"/>
    <property type="match status" value="1"/>
</dbReference>
<keyword evidence="6 11" id="KW-0798">TonB box</keyword>
<name>A0A7C5AKN4_9BACT</name>
<dbReference type="Pfam" id="PF07715">
    <property type="entry name" value="Plug"/>
    <property type="match status" value="1"/>
</dbReference>
<evidence type="ECO:0000256" key="1">
    <source>
        <dbReference type="ARBA" id="ARBA00004571"/>
    </source>
</evidence>
<evidence type="ECO:0000256" key="2">
    <source>
        <dbReference type="ARBA" id="ARBA00022448"/>
    </source>
</evidence>
<evidence type="ECO:0000256" key="13">
    <source>
        <dbReference type="SAM" id="SignalP"/>
    </source>
</evidence>
<evidence type="ECO:0000256" key="10">
    <source>
        <dbReference type="PROSITE-ProRule" id="PRU01360"/>
    </source>
</evidence>
<dbReference type="InterPro" id="IPR012910">
    <property type="entry name" value="Plug_dom"/>
</dbReference>
<dbReference type="GO" id="GO:0044718">
    <property type="term" value="P:siderophore transmembrane transport"/>
    <property type="evidence" value="ECO:0007669"/>
    <property type="project" value="TreeGrafter"/>
</dbReference>
<feature type="domain" description="TonB-dependent receptor-like beta-barrel" evidence="14">
    <location>
        <begin position="231"/>
        <end position="654"/>
    </location>
</feature>
<evidence type="ECO:0000313" key="16">
    <source>
        <dbReference type="EMBL" id="HGZ11106.1"/>
    </source>
</evidence>
<evidence type="ECO:0000256" key="7">
    <source>
        <dbReference type="ARBA" id="ARBA00023136"/>
    </source>
</evidence>
<evidence type="ECO:0000256" key="4">
    <source>
        <dbReference type="ARBA" id="ARBA00022692"/>
    </source>
</evidence>
<dbReference type="GO" id="GO:0015344">
    <property type="term" value="F:siderophore uptake transmembrane transporter activity"/>
    <property type="evidence" value="ECO:0007669"/>
    <property type="project" value="TreeGrafter"/>
</dbReference>
<comment type="similarity">
    <text evidence="10 11">Belongs to the TonB-dependent receptor family.</text>
</comment>
<evidence type="ECO:0000259" key="14">
    <source>
        <dbReference type="Pfam" id="PF00593"/>
    </source>
</evidence>
<evidence type="ECO:0000256" key="3">
    <source>
        <dbReference type="ARBA" id="ARBA00022452"/>
    </source>
</evidence>
<organism evidence="16">
    <name type="scientific">Desulfobacca acetoxidans</name>
    <dbReference type="NCBI Taxonomy" id="60893"/>
    <lineage>
        <taxon>Bacteria</taxon>
        <taxon>Pseudomonadati</taxon>
        <taxon>Thermodesulfobacteriota</taxon>
        <taxon>Desulfobaccia</taxon>
        <taxon>Desulfobaccales</taxon>
        <taxon>Desulfobaccaceae</taxon>
        <taxon>Desulfobacca</taxon>
    </lineage>
</organism>
<dbReference type="CDD" id="cd01347">
    <property type="entry name" value="ligand_gated_channel"/>
    <property type="match status" value="1"/>
</dbReference>
<dbReference type="PROSITE" id="PS52016">
    <property type="entry name" value="TONB_DEPENDENT_REC_3"/>
    <property type="match status" value="1"/>
</dbReference>
<keyword evidence="8 16" id="KW-0675">Receptor</keyword>
<feature type="chain" id="PRO_5027974074" evidence="13">
    <location>
        <begin position="26"/>
        <end position="719"/>
    </location>
</feature>
<keyword evidence="7 10" id="KW-0472">Membrane</keyword>
<keyword evidence="3 10" id="KW-1134">Transmembrane beta strand</keyword>
<dbReference type="InterPro" id="IPR000531">
    <property type="entry name" value="Beta-barrel_TonB"/>
</dbReference>
<dbReference type="Gene3D" id="2.40.170.20">
    <property type="entry name" value="TonB-dependent receptor, beta-barrel domain"/>
    <property type="match status" value="1"/>
</dbReference>
<dbReference type="SUPFAM" id="SSF56935">
    <property type="entry name" value="Porins"/>
    <property type="match status" value="1"/>
</dbReference>
<gene>
    <name evidence="16" type="ORF">ENW48_02670</name>
</gene>
<dbReference type="InterPro" id="IPR039426">
    <property type="entry name" value="TonB-dep_rcpt-like"/>
</dbReference>
<evidence type="ECO:0000256" key="11">
    <source>
        <dbReference type="RuleBase" id="RU003357"/>
    </source>
</evidence>
<reference evidence="16" key="1">
    <citation type="journal article" date="2020" name="mSystems">
        <title>Genome- and Community-Level Interaction Insights into Carbon Utilization and Element Cycling Functions of Hydrothermarchaeota in Hydrothermal Sediment.</title>
        <authorList>
            <person name="Zhou Z."/>
            <person name="Liu Y."/>
            <person name="Xu W."/>
            <person name="Pan J."/>
            <person name="Luo Z.H."/>
            <person name="Li M."/>
        </authorList>
    </citation>
    <scope>NUCLEOTIDE SEQUENCE [LARGE SCALE GENOMIC DNA]</scope>
    <source>
        <strain evidence="16">SpSt-853</strain>
    </source>
</reference>
<dbReference type="EMBL" id="DTKJ01000017">
    <property type="protein sequence ID" value="HGZ11106.1"/>
    <property type="molecule type" value="Genomic_DNA"/>
</dbReference>
<dbReference type="InterPro" id="IPR037066">
    <property type="entry name" value="Plug_dom_sf"/>
</dbReference>
<comment type="caution">
    <text evidence="16">The sequence shown here is derived from an EMBL/GenBank/DDBJ whole genome shotgun (WGS) entry which is preliminary data.</text>
</comment>
<evidence type="ECO:0000256" key="6">
    <source>
        <dbReference type="ARBA" id="ARBA00023077"/>
    </source>
</evidence>
<keyword evidence="2 10" id="KW-0813">Transport</keyword>
<keyword evidence="9 10" id="KW-0998">Cell outer membrane</keyword>
<dbReference type="GO" id="GO:0009279">
    <property type="term" value="C:cell outer membrane"/>
    <property type="evidence" value="ECO:0007669"/>
    <property type="project" value="UniProtKB-SubCell"/>
</dbReference>
<evidence type="ECO:0000259" key="15">
    <source>
        <dbReference type="Pfam" id="PF07715"/>
    </source>
</evidence>
<keyword evidence="4 10" id="KW-0812">Transmembrane</keyword>
<dbReference type="PANTHER" id="PTHR30069">
    <property type="entry name" value="TONB-DEPENDENT OUTER MEMBRANE RECEPTOR"/>
    <property type="match status" value="1"/>
</dbReference>